<keyword evidence="1" id="KW-0472">Membrane</keyword>
<feature type="transmembrane region" description="Helical" evidence="1">
    <location>
        <begin position="95"/>
        <end position="112"/>
    </location>
</feature>
<keyword evidence="1" id="KW-0812">Transmembrane</keyword>
<feature type="transmembrane region" description="Helical" evidence="1">
    <location>
        <begin position="40"/>
        <end position="59"/>
    </location>
</feature>
<name>A0A2N6QU35_9BACT</name>
<proteinExistence type="predicted"/>
<accession>A0A2N6QU35</accession>
<evidence type="ECO:0000313" key="2">
    <source>
        <dbReference type="EMBL" id="PMC25563.1"/>
    </source>
</evidence>
<feature type="transmembrane region" description="Helical" evidence="1">
    <location>
        <begin position="12"/>
        <end position="28"/>
    </location>
</feature>
<sequence>MHAFLSSLSNNWIIWFYIIVLLPFEIYDTCKEKERNSKKILMLLICGSFAIIAGILSCIKGKNLTISPTPLYIILLICYIESITTFLQSRTKRDLAFLCIFSFFMVIMILNFL</sequence>
<dbReference type="EMBL" id="PNGJ01000001">
    <property type="protein sequence ID" value="PMC25563.1"/>
    <property type="molecule type" value="Genomic_DNA"/>
</dbReference>
<dbReference type="AlphaFoldDB" id="A0A2N6QU35"/>
<evidence type="ECO:0000313" key="3">
    <source>
        <dbReference type="Proteomes" id="UP000235564"/>
    </source>
</evidence>
<organism evidence="2 3">
    <name type="scientific">Hoylesella buccalis</name>
    <dbReference type="NCBI Taxonomy" id="28127"/>
    <lineage>
        <taxon>Bacteria</taxon>
        <taxon>Pseudomonadati</taxon>
        <taxon>Bacteroidota</taxon>
        <taxon>Bacteroidia</taxon>
        <taxon>Bacteroidales</taxon>
        <taxon>Prevotellaceae</taxon>
        <taxon>Hoylesella</taxon>
    </lineage>
</organism>
<comment type="caution">
    <text evidence="2">The sequence shown here is derived from an EMBL/GenBank/DDBJ whole genome shotgun (WGS) entry which is preliminary data.</text>
</comment>
<feature type="transmembrane region" description="Helical" evidence="1">
    <location>
        <begin position="71"/>
        <end position="88"/>
    </location>
</feature>
<evidence type="ECO:0000256" key="1">
    <source>
        <dbReference type="SAM" id="Phobius"/>
    </source>
</evidence>
<dbReference type="Proteomes" id="UP000235564">
    <property type="component" value="Unassembled WGS sequence"/>
</dbReference>
<reference evidence="2 3" key="1">
    <citation type="submission" date="2017-09" db="EMBL/GenBank/DDBJ databases">
        <title>Bacterial strain isolated from the female urinary microbiota.</title>
        <authorList>
            <person name="Thomas-White K."/>
            <person name="Kumar N."/>
            <person name="Forster S."/>
            <person name="Putonti C."/>
            <person name="Lawley T."/>
            <person name="Wolfe A.J."/>
        </authorList>
    </citation>
    <scope>NUCLEOTIDE SEQUENCE [LARGE SCALE GENOMIC DNA]</scope>
    <source>
        <strain evidence="2 3">UMB0536</strain>
    </source>
</reference>
<protein>
    <submittedName>
        <fullName evidence="2">Uncharacterized protein</fullName>
    </submittedName>
</protein>
<gene>
    <name evidence="2" type="ORF">CJ231_01980</name>
</gene>
<keyword evidence="1" id="KW-1133">Transmembrane helix</keyword>